<comment type="caution">
    <text evidence="1">The sequence shown here is derived from an EMBL/GenBank/DDBJ whole genome shotgun (WGS) entry which is preliminary data.</text>
</comment>
<dbReference type="Proteomes" id="UP001140096">
    <property type="component" value="Unassembled WGS sequence"/>
</dbReference>
<protein>
    <submittedName>
        <fullName evidence="1">RNA binding protein, heterogenous nuclear RNP-K like protein</fullName>
    </submittedName>
</protein>
<evidence type="ECO:0000313" key="1">
    <source>
        <dbReference type="EMBL" id="KAJ2798883.1"/>
    </source>
</evidence>
<proteinExistence type="predicted"/>
<organism evidence="1 2">
    <name type="scientific">Coemansia furcata</name>
    <dbReference type="NCBI Taxonomy" id="417177"/>
    <lineage>
        <taxon>Eukaryota</taxon>
        <taxon>Fungi</taxon>
        <taxon>Fungi incertae sedis</taxon>
        <taxon>Zoopagomycota</taxon>
        <taxon>Kickxellomycotina</taxon>
        <taxon>Kickxellomycetes</taxon>
        <taxon>Kickxellales</taxon>
        <taxon>Kickxellaceae</taxon>
        <taxon>Coemansia</taxon>
    </lineage>
</organism>
<keyword evidence="2" id="KW-1185">Reference proteome</keyword>
<accession>A0ACC1L0R4</accession>
<evidence type="ECO:0000313" key="2">
    <source>
        <dbReference type="Proteomes" id="UP001140096"/>
    </source>
</evidence>
<feature type="non-terminal residue" evidence="1">
    <location>
        <position position="589"/>
    </location>
</feature>
<sequence length="589" mass="60960">SKKKRGRKASVQNNRPPSVGPDSEDINIHVEAGWSEDEADAKEHPAKRAATSVDKDASATAKKSAGPLSNFTVRAVVTRKDVEIVFGQDKDKQELLETQTGTKIEIITGRDDPDIVVDRVLSIKGPIDGVAAAYKGVVDSMHMANVASTASAVTTFTTAAPVSASPPAPTEHPSAEAHDASQDAVPADSTERDVAANASVADETTLHEAPAKEEAADSSKATAGKPASSVCVTLRLLVPHRCVGSVMGHSGKTINNIRDATSVSIHTSEATLPLSTERIVEINGAPESIQKAILLIAEALTRDMTSYNGADHYVPAASLPSAMTVEIHNRKRKDGKRSGNVDHYSGNRGQVGNRGGGARNGGGSGNSGGYSHNRGQGGSGHNASGGNMSGGLNNRGDRYGRQGERHGDRHGGRNRGPSSTSQVNRVPVGGGGGGNRSQGSSNQYNNNSGGGYRMNNQLTPSRNAAPPTLNYGGYAVPAPTVYPTYVVPNTGAVGHMGGAVPPVMRYGGAMAPMATGPSRGAYGDSYDAAPPSYQYPTPATYGYGVAAAAQGMYSGVPEQSANAPYSQAYPDRNNRPQMPQSSIPMGGNS</sequence>
<reference evidence="1" key="1">
    <citation type="submission" date="2022-07" db="EMBL/GenBank/DDBJ databases">
        <title>Phylogenomic reconstructions and comparative analyses of Kickxellomycotina fungi.</title>
        <authorList>
            <person name="Reynolds N.K."/>
            <person name="Stajich J.E."/>
            <person name="Barry K."/>
            <person name="Grigoriev I.V."/>
            <person name="Crous P."/>
            <person name="Smith M.E."/>
        </authorList>
    </citation>
    <scope>NUCLEOTIDE SEQUENCE</scope>
    <source>
        <strain evidence="1">CBS 102833</strain>
    </source>
</reference>
<gene>
    <name evidence="1" type="primary">HEK2_2</name>
    <name evidence="1" type="ORF">H4S07_005585</name>
</gene>
<dbReference type="EMBL" id="JANBUP010002816">
    <property type="protein sequence ID" value="KAJ2798883.1"/>
    <property type="molecule type" value="Genomic_DNA"/>
</dbReference>
<feature type="non-terminal residue" evidence="1">
    <location>
        <position position="1"/>
    </location>
</feature>
<name>A0ACC1L0R4_9FUNG</name>